<dbReference type="GO" id="GO:0016787">
    <property type="term" value="F:hydrolase activity"/>
    <property type="evidence" value="ECO:0007669"/>
    <property type="project" value="UniProtKB-KW"/>
</dbReference>
<dbReference type="RefSeq" id="WP_264067823.1">
    <property type="nucleotide sequence ID" value="NZ_JACKTY010000028.1"/>
</dbReference>
<evidence type="ECO:0000259" key="1">
    <source>
        <dbReference type="Pfam" id="PF12697"/>
    </source>
</evidence>
<dbReference type="InterPro" id="IPR000073">
    <property type="entry name" value="AB_hydrolase_1"/>
</dbReference>
<evidence type="ECO:0000313" key="3">
    <source>
        <dbReference type="Proteomes" id="UP001526201"/>
    </source>
</evidence>
<keyword evidence="2" id="KW-0378">Hydrolase</keyword>
<dbReference type="PANTHER" id="PTHR43798">
    <property type="entry name" value="MONOACYLGLYCEROL LIPASE"/>
    <property type="match status" value="1"/>
</dbReference>
<reference evidence="2 3" key="1">
    <citation type="journal article" date="2022" name="BMC Genomics">
        <title>Comparative genome analysis of mycobacteria focusing on tRNA and non-coding RNA.</title>
        <authorList>
            <person name="Behra P.R.K."/>
            <person name="Pettersson B.M.F."/>
            <person name="Ramesh M."/>
            <person name="Das S."/>
            <person name="Dasgupta S."/>
            <person name="Kirsebom L.A."/>
        </authorList>
    </citation>
    <scope>NUCLEOTIDE SEQUENCE [LARGE SCALE GENOMIC DNA]</scope>
    <source>
        <strain evidence="2 3">DSM 44078</strain>
    </source>
</reference>
<accession>A0ABT3CBS9</accession>
<keyword evidence="3" id="KW-1185">Reference proteome</keyword>
<dbReference type="PANTHER" id="PTHR43798:SF33">
    <property type="entry name" value="HYDROLASE, PUTATIVE (AFU_ORTHOLOGUE AFUA_2G14860)-RELATED"/>
    <property type="match status" value="1"/>
</dbReference>
<protein>
    <submittedName>
        <fullName evidence="2">Alpha/beta hydrolase</fullName>
    </submittedName>
</protein>
<organism evidence="2 3">
    <name type="scientific">Mycolicibacterium komossense</name>
    <dbReference type="NCBI Taxonomy" id="1779"/>
    <lineage>
        <taxon>Bacteria</taxon>
        <taxon>Bacillati</taxon>
        <taxon>Actinomycetota</taxon>
        <taxon>Actinomycetes</taxon>
        <taxon>Mycobacteriales</taxon>
        <taxon>Mycobacteriaceae</taxon>
        <taxon>Mycolicibacterium</taxon>
    </lineage>
</organism>
<proteinExistence type="predicted"/>
<dbReference type="InterPro" id="IPR050266">
    <property type="entry name" value="AB_hydrolase_sf"/>
</dbReference>
<dbReference type="SUPFAM" id="SSF53474">
    <property type="entry name" value="alpha/beta-Hydrolases"/>
    <property type="match status" value="1"/>
</dbReference>
<comment type="caution">
    <text evidence="2">The sequence shown here is derived from an EMBL/GenBank/DDBJ whole genome shotgun (WGS) entry which is preliminary data.</text>
</comment>
<dbReference type="PROSITE" id="PS51257">
    <property type="entry name" value="PROKAR_LIPOPROTEIN"/>
    <property type="match status" value="1"/>
</dbReference>
<dbReference type="InterPro" id="IPR029058">
    <property type="entry name" value="AB_hydrolase_fold"/>
</dbReference>
<dbReference type="Gene3D" id="3.40.50.1820">
    <property type="entry name" value="alpha/beta hydrolase"/>
    <property type="match status" value="1"/>
</dbReference>
<dbReference type="Proteomes" id="UP001526201">
    <property type="component" value="Unassembled WGS sequence"/>
</dbReference>
<dbReference type="Pfam" id="PF12697">
    <property type="entry name" value="Abhydrolase_6"/>
    <property type="match status" value="1"/>
</dbReference>
<sequence length="314" mass="34119">MKLGKIVFIGAGSLIVVVALALGACSIYDVVATKSESSSLRPYGRLVPVNGKKMNVVVRGSGTQTVVLLPGYGTAAPGLDFEPMIAALEGTYRVVVVEPFGYGRSDVSDTERTTANIVGEVHTALQRLGVNRYVLMGHSIAGIYALDYVNTYRSEVSGFVGIDTSVPNQPGMDKPIPVKELRILKSLGLMRVLTAIMPDPYEGRPFTEDAKKQMRSLSLRNSFNADLASEADQMPRNFVAAQAQSFPKDLPLLLFVVDDNAEVAGWVELHEKQVAQSDRAEMVLLRGDHYLHHTQSQAMADKLAQFLGHDQPTS</sequence>
<gene>
    <name evidence="2" type="ORF">H7J73_12970</name>
</gene>
<name>A0ABT3CBS9_9MYCO</name>
<dbReference type="EMBL" id="JACKTY010000028">
    <property type="protein sequence ID" value="MCV7226940.1"/>
    <property type="molecule type" value="Genomic_DNA"/>
</dbReference>
<feature type="domain" description="AB hydrolase-1" evidence="1">
    <location>
        <begin position="66"/>
        <end position="301"/>
    </location>
</feature>
<evidence type="ECO:0000313" key="2">
    <source>
        <dbReference type="EMBL" id="MCV7226940.1"/>
    </source>
</evidence>